<dbReference type="EMBL" id="BLZA01000035">
    <property type="protein sequence ID" value="GHJ89074.1"/>
    <property type="molecule type" value="Genomic_DNA"/>
</dbReference>
<feature type="region of interest" description="Disordered" evidence="1">
    <location>
        <begin position="159"/>
        <end position="183"/>
    </location>
</feature>
<reference evidence="2" key="1">
    <citation type="submission" date="2020-07" db="EMBL/GenBank/DDBJ databases">
        <title>Draft Genome Sequence of a Deep-Sea Yeast, Naganishia (Cryptococcus) liquefaciens strain N6.</title>
        <authorList>
            <person name="Han Y.W."/>
            <person name="Kajitani R."/>
            <person name="Morimoto H."/>
            <person name="Parhat M."/>
            <person name="Tsubouchi H."/>
            <person name="Bakenova O."/>
            <person name="Ogata M."/>
            <person name="Argunhan B."/>
            <person name="Aoki R."/>
            <person name="Kajiwara S."/>
            <person name="Itoh T."/>
            <person name="Iwasaki H."/>
        </authorList>
    </citation>
    <scope>NUCLEOTIDE SEQUENCE</scope>
    <source>
        <strain evidence="2">N6</strain>
    </source>
</reference>
<feature type="compositionally biased region" description="Polar residues" evidence="1">
    <location>
        <begin position="159"/>
        <end position="176"/>
    </location>
</feature>
<sequence>MPSRKQFAAITQAVTLARKFEKQLESMLQSNIETDASATKGADDWPASSTPALDKDDTIRFEQMLAGLKSVRGDEMFNPHKRTALFNLLNVPLDSRMRNNFADLERILRDLLTQLNASFENEKDILLDSNEFPVKAGSVSFEDTVTVFFYPAESIIEEPSTSVQQQNKTPAESQLSSHEKAEAARRLNQGESFRLIFELKAPSTSDHTANGPASFSTPTLSDWLSKVDTANDKVSVGPAPSETVSAFKRFETTSVRGHLSRYGRIWYQFDR</sequence>
<name>A0A8H3TZK7_9TREE</name>
<keyword evidence="3" id="KW-1185">Reference proteome</keyword>
<dbReference type="AlphaFoldDB" id="A0A8H3TZK7"/>
<evidence type="ECO:0000313" key="3">
    <source>
        <dbReference type="Proteomes" id="UP000620104"/>
    </source>
</evidence>
<comment type="caution">
    <text evidence="2">The sequence shown here is derived from an EMBL/GenBank/DDBJ whole genome shotgun (WGS) entry which is preliminary data.</text>
</comment>
<organism evidence="2 3">
    <name type="scientific">Naganishia liquefaciens</name>
    <dbReference type="NCBI Taxonomy" id="104408"/>
    <lineage>
        <taxon>Eukaryota</taxon>
        <taxon>Fungi</taxon>
        <taxon>Dikarya</taxon>
        <taxon>Basidiomycota</taxon>
        <taxon>Agaricomycotina</taxon>
        <taxon>Tremellomycetes</taxon>
        <taxon>Filobasidiales</taxon>
        <taxon>Filobasidiaceae</taxon>
        <taxon>Naganishia</taxon>
    </lineage>
</organism>
<evidence type="ECO:0000256" key="1">
    <source>
        <dbReference type="SAM" id="MobiDB-lite"/>
    </source>
</evidence>
<accession>A0A8H3TZK7</accession>
<gene>
    <name evidence="2" type="ORF">NliqN6_5476</name>
</gene>
<evidence type="ECO:0000313" key="2">
    <source>
        <dbReference type="EMBL" id="GHJ89074.1"/>
    </source>
</evidence>
<dbReference type="Proteomes" id="UP000620104">
    <property type="component" value="Unassembled WGS sequence"/>
</dbReference>
<protein>
    <submittedName>
        <fullName evidence="2">Uncharacterized protein</fullName>
    </submittedName>
</protein>
<proteinExistence type="predicted"/>